<comment type="caution">
    <text evidence="4">The sequence shown here is derived from an EMBL/GenBank/DDBJ whole genome shotgun (WGS) entry which is preliminary data.</text>
</comment>
<dbReference type="GO" id="GO:0051287">
    <property type="term" value="F:NAD binding"/>
    <property type="evidence" value="ECO:0007669"/>
    <property type="project" value="InterPro"/>
</dbReference>
<dbReference type="AlphaFoldDB" id="X0VQY4"/>
<dbReference type="SUPFAM" id="SSF53659">
    <property type="entry name" value="Isocitrate/Isopropylmalate dehydrogenase-like"/>
    <property type="match status" value="1"/>
</dbReference>
<name>X0VQY4_9ZZZZ</name>
<sequence length="205" mass="22060">AGCHHPGHTEILADLTHTESVAMMLVAGDFRVTHVSTHCALREAIERAKKKRILEVIRLTHDALKLMGIAHPRLAVAGLNPHAGEGGLFGDEEMTEIAPAIDAARAEGIDVYPRPVPPDTVFYRMSSGHQFDAVVAMYHDQGHIPTKVLAFAEGVNVTLGLPIIRTSVDHGTVYGKAGKGTADPTSLKRAIEVAVLMVRGREERG</sequence>
<reference evidence="4" key="1">
    <citation type="journal article" date="2014" name="Front. Microbiol.">
        <title>High frequency of phylogenetically diverse reductive dehalogenase-homologous genes in deep subseafloor sedimentary metagenomes.</title>
        <authorList>
            <person name="Kawai M."/>
            <person name="Futagami T."/>
            <person name="Toyoda A."/>
            <person name="Takaki Y."/>
            <person name="Nishi S."/>
            <person name="Hori S."/>
            <person name="Arai W."/>
            <person name="Tsubouchi T."/>
            <person name="Morono Y."/>
            <person name="Uchiyama I."/>
            <person name="Ito T."/>
            <person name="Fujiyama A."/>
            <person name="Inagaki F."/>
            <person name="Takami H."/>
        </authorList>
    </citation>
    <scope>NUCLEOTIDE SEQUENCE</scope>
    <source>
        <strain evidence="4">Expedition CK06-06</strain>
    </source>
</reference>
<feature type="non-terminal residue" evidence="4">
    <location>
        <position position="1"/>
    </location>
</feature>
<dbReference type="Pfam" id="PF04166">
    <property type="entry name" value="PdxA"/>
    <property type="match status" value="1"/>
</dbReference>
<dbReference type="PANTHER" id="PTHR30004">
    <property type="entry name" value="4-HYDROXYTHREONINE-4-PHOSPHATE DEHYDROGENASE"/>
    <property type="match status" value="1"/>
</dbReference>
<keyword evidence="2" id="KW-0560">Oxidoreductase</keyword>
<dbReference type="Gene3D" id="3.40.718.10">
    <property type="entry name" value="Isopropylmalate Dehydrogenase"/>
    <property type="match status" value="1"/>
</dbReference>
<evidence type="ECO:0000256" key="3">
    <source>
        <dbReference type="ARBA" id="ARBA00023027"/>
    </source>
</evidence>
<proteinExistence type="predicted"/>
<keyword evidence="3" id="KW-0520">NAD</keyword>
<evidence type="ECO:0000256" key="2">
    <source>
        <dbReference type="ARBA" id="ARBA00023002"/>
    </source>
</evidence>
<organism evidence="4">
    <name type="scientific">marine sediment metagenome</name>
    <dbReference type="NCBI Taxonomy" id="412755"/>
    <lineage>
        <taxon>unclassified sequences</taxon>
        <taxon>metagenomes</taxon>
        <taxon>ecological metagenomes</taxon>
    </lineage>
</organism>
<evidence type="ECO:0000256" key="1">
    <source>
        <dbReference type="ARBA" id="ARBA00022723"/>
    </source>
</evidence>
<dbReference type="GO" id="GO:0046872">
    <property type="term" value="F:metal ion binding"/>
    <property type="evidence" value="ECO:0007669"/>
    <property type="project" value="UniProtKB-KW"/>
</dbReference>
<accession>X0VQY4</accession>
<dbReference type="PANTHER" id="PTHR30004:SF6">
    <property type="entry name" value="D-THREONATE 4-PHOSPHATE DEHYDROGENASE"/>
    <property type="match status" value="1"/>
</dbReference>
<dbReference type="GO" id="GO:0016491">
    <property type="term" value="F:oxidoreductase activity"/>
    <property type="evidence" value="ECO:0007669"/>
    <property type="project" value="UniProtKB-KW"/>
</dbReference>
<dbReference type="InterPro" id="IPR005255">
    <property type="entry name" value="PdxA_fam"/>
</dbReference>
<keyword evidence="1" id="KW-0479">Metal-binding</keyword>
<gene>
    <name evidence="4" type="ORF">S01H1_37733</name>
</gene>
<evidence type="ECO:0000313" key="4">
    <source>
        <dbReference type="EMBL" id="GAG13552.1"/>
    </source>
</evidence>
<evidence type="ECO:0008006" key="5">
    <source>
        <dbReference type="Google" id="ProtNLM"/>
    </source>
</evidence>
<protein>
    <recommendedName>
        <fullName evidence="5">4-hydroxythreonine-4-phosphate dehydrogenase PdxA</fullName>
    </recommendedName>
</protein>
<dbReference type="EMBL" id="BARS01023707">
    <property type="protein sequence ID" value="GAG13552.1"/>
    <property type="molecule type" value="Genomic_DNA"/>
</dbReference>